<evidence type="ECO:0000313" key="4">
    <source>
        <dbReference type="Proteomes" id="UP000787635"/>
    </source>
</evidence>
<name>A0ABX1E9L2_9PROT</name>
<proteinExistence type="predicted"/>
<dbReference type="InterPro" id="IPR000868">
    <property type="entry name" value="Isochorismatase-like_dom"/>
</dbReference>
<dbReference type="SUPFAM" id="SSF52499">
    <property type="entry name" value="Isochorismatase-like hydrolases"/>
    <property type="match status" value="1"/>
</dbReference>
<dbReference type="RefSeq" id="WP_168034589.1">
    <property type="nucleotide sequence ID" value="NZ_JAAVNE010000057.1"/>
</dbReference>
<sequence>MREALPSCHPRRVIPQQFRAMRLAGSRARAPGTATAASAGKRRQAPHAAGRRAGALRAEAAARAIPARVRKKDLAMTTDTRLDPFRSRLSVENAAMLLIDHQEGFFPGIKSIDTAELRNNIVATAKLAARTGMPTVLTSSFAQGINGGLMPEMTDLFPGMPVINRHLVNCWDDPDYVAAVKATGRKKLIMSALTTDVCLVFPAVQAAKEGFEVYCVLDASGAWSKRAEDACILRMNNAGCVMTTWVSVAAELLHDHLGPHKQPIQSVFNEHLFGYEAGDASGMQRAE</sequence>
<keyword evidence="4" id="KW-1185">Reference proteome</keyword>
<dbReference type="InterPro" id="IPR036380">
    <property type="entry name" value="Isochorismatase-like_sf"/>
</dbReference>
<comment type="caution">
    <text evidence="3">The sequence shown here is derived from an EMBL/GenBank/DDBJ whole genome shotgun (WGS) entry which is preliminary data.</text>
</comment>
<dbReference type="PANTHER" id="PTHR43559">
    <property type="entry name" value="HYDROLASE YCAC-RELATED"/>
    <property type="match status" value="1"/>
</dbReference>
<dbReference type="EMBL" id="JAAVNE010000057">
    <property type="protein sequence ID" value="NKC33871.1"/>
    <property type="molecule type" value="Genomic_DNA"/>
</dbReference>
<dbReference type="Gene3D" id="3.40.50.850">
    <property type="entry name" value="Isochorismatase-like"/>
    <property type="match status" value="1"/>
</dbReference>
<protein>
    <submittedName>
        <fullName evidence="3">Isochorismatase family protein</fullName>
    </submittedName>
</protein>
<accession>A0ABX1E9L2</accession>
<feature type="compositionally biased region" description="Low complexity" evidence="1">
    <location>
        <begin position="27"/>
        <end position="39"/>
    </location>
</feature>
<organism evidence="3 4">
    <name type="scientific">Falsiroseomonas selenitidurans</name>
    <dbReference type="NCBI Taxonomy" id="2716335"/>
    <lineage>
        <taxon>Bacteria</taxon>
        <taxon>Pseudomonadati</taxon>
        <taxon>Pseudomonadota</taxon>
        <taxon>Alphaproteobacteria</taxon>
        <taxon>Acetobacterales</taxon>
        <taxon>Roseomonadaceae</taxon>
        <taxon>Falsiroseomonas</taxon>
    </lineage>
</organism>
<feature type="domain" description="Isochorismatase-like" evidence="2">
    <location>
        <begin position="95"/>
        <end position="245"/>
    </location>
</feature>
<reference evidence="3 4" key="1">
    <citation type="submission" date="2020-03" db="EMBL/GenBank/DDBJ databases">
        <title>Roseomonas selenitidurans sp. nov. isolated from urban soil.</title>
        <authorList>
            <person name="Liu H."/>
        </authorList>
    </citation>
    <scope>NUCLEOTIDE SEQUENCE [LARGE SCALE GENOMIC DNA]</scope>
    <source>
        <strain evidence="3 4">BU-1</strain>
    </source>
</reference>
<dbReference type="Pfam" id="PF00857">
    <property type="entry name" value="Isochorismatase"/>
    <property type="match status" value="1"/>
</dbReference>
<dbReference type="InterPro" id="IPR053152">
    <property type="entry name" value="Hydrolase_YcaC-like"/>
</dbReference>
<evidence type="ECO:0000313" key="3">
    <source>
        <dbReference type="EMBL" id="NKC33871.1"/>
    </source>
</evidence>
<evidence type="ECO:0000256" key="1">
    <source>
        <dbReference type="SAM" id="MobiDB-lite"/>
    </source>
</evidence>
<gene>
    <name evidence="3" type="ORF">HEQ75_23630</name>
</gene>
<dbReference type="PANTHER" id="PTHR43559:SF3">
    <property type="entry name" value="HYDROLASE YCAC-RELATED"/>
    <property type="match status" value="1"/>
</dbReference>
<feature type="region of interest" description="Disordered" evidence="1">
    <location>
        <begin position="27"/>
        <end position="53"/>
    </location>
</feature>
<dbReference type="Proteomes" id="UP000787635">
    <property type="component" value="Unassembled WGS sequence"/>
</dbReference>
<evidence type="ECO:0000259" key="2">
    <source>
        <dbReference type="Pfam" id="PF00857"/>
    </source>
</evidence>